<comment type="function">
    <text evidence="6">Catalyzes the dehydration of the S-form of NAD(P)HX at the expense of ADP, which is converted to AMP. Together with NAD(P)HX epimerase, which catalyzes the epimerization of the S- and R-forms, the enzyme allows the repair of both epimers of NAD(P)HX, a damaged form of NAD(P)H that is a result of enzymatic or heat-dependent hydration.</text>
</comment>
<evidence type="ECO:0000313" key="9">
    <source>
        <dbReference type="Proteomes" id="UP000176723"/>
    </source>
</evidence>
<dbReference type="GO" id="GO:0046496">
    <property type="term" value="P:nicotinamide nucleotide metabolic process"/>
    <property type="evidence" value="ECO:0007669"/>
    <property type="project" value="UniProtKB-UniRule"/>
</dbReference>
<feature type="domain" description="YjeF C-terminal" evidence="7">
    <location>
        <begin position="4"/>
        <end position="272"/>
    </location>
</feature>
<evidence type="ECO:0000256" key="5">
    <source>
        <dbReference type="ARBA" id="ARBA00023239"/>
    </source>
</evidence>
<evidence type="ECO:0000256" key="6">
    <source>
        <dbReference type="HAMAP-Rule" id="MF_01965"/>
    </source>
</evidence>
<comment type="subunit">
    <text evidence="6">Homotetramer.</text>
</comment>
<evidence type="ECO:0000256" key="4">
    <source>
        <dbReference type="ARBA" id="ARBA00023027"/>
    </source>
</evidence>
<feature type="binding site" evidence="6">
    <location>
        <position position="155"/>
    </location>
    <ligand>
        <name>(6S)-NADPHX</name>
        <dbReference type="ChEBI" id="CHEBI:64076"/>
    </ligand>
</feature>
<dbReference type="Pfam" id="PF01256">
    <property type="entry name" value="Carb_kinase"/>
    <property type="match status" value="1"/>
</dbReference>
<comment type="caution">
    <text evidence="6">Lacks conserved residue(s) required for the propagation of feature annotation.</text>
</comment>
<dbReference type="NCBIfam" id="TIGR00196">
    <property type="entry name" value="yjeF_cterm"/>
    <property type="match status" value="1"/>
</dbReference>
<dbReference type="GO" id="GO:0052855">
    <property type="term" value="F:ADP-dependent NAD(P)H-hydrate dehydratase activity"/>
    <property type="evidence" value="ECO:0007669"/>
    <property type="project" value="UniProtKB-UniRule"/>
</dbReference>
<reference evidence="8 9" key="1">
    <citation type="journal article" date="2016" name="Nat. Commun.">
        <title>Thousands of microbial genomes shed light on interconnected biogeochemical processes in an aquifer system.</title>
        <authorList>
            <person name="Anantharaman K."/>
            <person name="Brown C.T."/>
            <person name="Hug L.A."/>
            <person name="Sharon I."/>
            <person name="Castelle C.J."/>
            <person name="Probst A.J."/>
            <person name="Thomas B.C."/>
            <person name="Singh A."/>
            <person name="Wilkins M.J."/>
            <person name="Karaoz U."/>
            <person name="Brodie E.L."/>
            <person name="Williams K.H."/>
            <person name="Hubbard S.S."/>
            <person name="Banfield J.F."/>
        </authorList>
    </citation>
    <scope>NUCLEOTIDE SEQUENCE [LARGE SCALE GENOMIC DNA]</scope>
</reference>
<keyword evidence="1 6" id="KW-0547">Nucleotide-binding</keyword>
<dbReference type="STRING" id="1797593.A3A65_03445"/>
<keyword evidence="5 6" id="KW-0456">Lyase</keyword>
<dbReference type="AlphaFoldDB" id="A0A1G1W149"/>
<dbReference type="InterPro" id="IPR000631">
    <property type="entry name" value="CARKD"/>
</dbReference>
<keyword evidence="3 6" id="KW-0521">NADP</keyword>
<dbReference type="EMBL" id="MHCL01000016">
    <property type="protein sequence ID" value="OGY21117.1"/>
    <property type="molecule type" value="Genomic_DNA"/>
</dbReference>
<organism evidence="8 9">
    <name type="scientific">Candidatus Chisholmbacteria bacterium RIFCSPLOWO2_01_FULL_49_14</name>
    <dbReference type="NCBI Taxonomy" id="1797593"/>
    <lineage>
        <taxon>Bacteria</taxon>
        <taxon>Candidatus Chisholmiibacteriota</taxon>
    </lineage>
</organism>
<dbReference type="Gene3D" id="3.40.1190.20">
    <property type="match status" value="1"/>
</dbReference>
<evidence type="ECO:0000256" key="1">
    <source>
        <dbReference type="ARBA" id="ARBA00022741"/>
    </source>
</evidence>
<comment type="catalytic activity">
    <reaction evidence="6">
        <text>(6S)-NADHX + ADP = AMP + phosphate + NADH + H(+)</text>
        <dbReference type="Rhea" id="RHEA:32223"/>
        <dbReference type="ChEBI" id="CHEBI:15378"/>
        <dbReference type="ChEBI" id="CHEBI:43474"/>
        <dbReference type="ChEBI" id="CHEBI:57945"/>
        <dbReference type="ChEBI" id="CHEBI:64074"/>
        <dbReference type="ChEBI" id="CHEBI:456215"/>
        <dbReference type="ChEBI" id="CHEBI:456216"/>
        <dbReference type="EC" id="4.2.1.136"/>
    </reaction>
</comment>
<feature type="binding site" evidence="6">
    <location>
        <position position="214"/>
    </location>
    <ligand>
        <name>AMP</name>
        <dbReference type="ChEBI" id="CHEBI:456215"/>
    </ligand>
</feature>
<comment type="cofactor">
    <cofactor evidence="6">
        <name>Mg(2+)</name>
        <dbReference type="ChEBI" id="CHEBI:18420"/>
    </cofactor>
</comment>
<dbReference type="GO" id="GO:0005524">
    <property type="term" value="F:ATP binding"/>
    <property type="evidence" value="ECO:0007669"/>
    <property type="project" value="UniProtKB-KW"/>
</dbReference>
<proteinExistence type="inferred from homology"/>
<dbReference type="PANTHER" id="PTHR12592">
    <property type="entry name" value="ATP-DEPENDENT (S)-NAD(P)H-HYDRATE DEHYDRATASE FAMILY MEMBER"/>
    <property type="match status" value="1"/>
</dbReference>
<dbReference type="GO" id="GO:0110051">
    <property type="term" value="P:metabolite repair"/>
    <property type="evidence" value="ECO:0007669"/>
    <property type="project" value="TreeGrafter"/>
</dbReference>
<accession>A0A1G1W149</accession>
<dbReference type="CDD" id="cd01171">
    <property type="entry name" value="YXKO-related"/>
    <property type="match status" value="1"/>
</dbReference>
<comment type="similarity">
    <text evidence="6">Belongs to the NnrD/CARKD family.</text>
</comment>
<dbReference type="EC" id="4.2.1.136" evidence="6"/>
<dbReference type="InterPro" id="IPR017953">
    <property type="entry name" value="Carbohydrate_kinase_pred_CS"/>
</dbReference>
<dbReference type="PROSITE" id="PS51383">
    <property type="entry name" value="YJEF_C_3"/>
    <property type="match status" value="1"/>
</dbReference>
<evidence type="ECO:0000313" key="8">
    <source>
        <dbReference type="EMBL" id="OGY21117.1"/>
    </source>
</evidence>
<protein>
    <recommendedName>
        <fullName evidence="6">ADP-dependent (S)-NAD(P)H-hydrate dehydratase</fullName>
        <ecNumber evidence="6">4.2.1.136</ecNumber>
    </recommendedName>
    <alternativeName>
        <fullName evidence="6">ADP-dependent NAD(P)HX dehydratase</fullName>
    </alternativeName>
</protein>
<keyword evidence="4 6" id="KW-0520">NAD</keyword>
<name>A0A1G1W149_9BACT</name>
<dbReference type="PROSITE" id="PS01050">
    <property type="entry name" value="YJEF_C_2"/>
    <property type="match status" value="1"/>
</dbReference>
<dbReference type="PANTHER" id="PTHR12592:SF0">
    <property type="entry name" value="ATP-DEPENDENT (S)-NAD(P)H-HYDRATE DEHYDRATASE"/>
    <property type="match status" value="1"/>
</dbReference>
<dbReference type="Proteomes" id="UP000176723">
    <property type="component" value="Unassembled WGS sequence"/>
</dbReference>
<sequence>MEKNTTEVMKGLYRSPKDSHKGMNGRLLVIGGSKLFHASIFWSADVASRIVDLVHFSSPSTENNTLVRKRAKAGFWNGIVVPWERVEEYILEDDCILIGPGMPRKEGLESGEVPTGEIVDRLLKTFTEKRWVIDGGALQEMNVELLNRQMIVTPHAGEFKRMFGTDASKNAAQIMANKYHCVVLLKGITDVVCDETHCEEIRGGNEGMTKGGTGDVLAGLVAGLYCKNDAFLAATAGSLINKKAGDRLFQRVGPFFNASDLVDEIPLVMKELFNY</sequence>
<dbReference type="HAMAP" id="MF_01965">
    <property type="entry name" value="NADHX_dehydratase"/>
    <property type="match status" value="1"/>
</dbReference>
<dbReference type="InterPro" id="IPR029056">
    <property type="entry name" value="Ribokinase-like"/>
</dbReference>
<evidence type="ECO:0000256" key="2">
    <source>
        <dbReference type="ARBA" id="ARBA00022840"/>
    </source>
</evidence>
<evidence type="ECO:0000259" key="7">
    <source>
        <dbReference type="PROSITE" id="PS51383"/>
    </source>
</evidence>
<dbReference type="SUPFAM" id="SSF53613">
    <property type="entry name" value="Ribokinase-like"/>
    <property type="match status" value="1"/>
</dbReference>
<comment type="catalytic activity">
    <reaction evidence="6">
        <text>(6S)-NADPHX + ADP = AMP + phosphate + NADPH + H(+)</text>
        <dbReference type="Rhea" id="RHEA:32235"/>
        <dbReference type="ChEBI" id="CHEBI:15378"/>
        <dbReference type="ChEBI" id="CHEBI:43474"/>
        <dbReference type="ChEBI" id="CHEBI:57783"/>
        <dbReference type="ChEBI" id="CHEBI:64076"/>
        <dbReference type="ChEBI" id="CHEBI:456215"/>
        <dbReference type="ChEBI" id="CHEBI:456216"/>
        <dbReference type="EC" id="4.2.1.136"/>
    </reaction>
</comment>
<feature type="binding site" evidence="6">
    <location>
        <position position="101"/>
    </location>
    <ligand>
        <name>(6S)-NADPHX</name>
        <dbReference type="ChEBI" id="CHEBI:64076"/>
    </ligand>
</feature>
<gene>
    <name evidence="6" type="primary">nnrD</name>
    <name evidence="8" type="ORF">A3A65_03445</name>
</gene>
<comment type="caution">
    <text evidence="8">The sequence shown here is derived from an EMBL/GenBank/DDBJ whole genome shotgun (WGS) entry which is preliminary data.</text>
</comment>
<feature type="binding site" evidence="6">
    <location>
        <position position="215"/>
    </location>
    <ligand>
        <name>(6S)-NADPHX</name>
        <dbReference type="ChEBI" id="CHEBI:64076"/>
    </ligand>
</feature>
<evidence type="ECO:0000256" key="3">
    <source>
        <dbReference type="ARBA" id="ARBA00022857"/>
    </source>
</evidence>
<keyword evidence="2 6" id="KW-0067">ATP-binding</keyword>